<evidence type="ECO:0000313" key="2">
    <source>
        <dbReference type="Proteomes" id="UP000683925"/>
    </source>
</evidence>
<sequence>MCKFRNYKPLSEHGSTHFSQFEHTFLTLFPQMRLEDQ</sequence>
<accession>A0A8S1X7U6</accession>
<comment type="caution">
    <text evidence="1">The sequence shown here is derived from an EMBL/GenBank/DDBJ whole genome shotgun (WGS) entry which is preliminary data.</text>
</comment>
<keyword evidence="2" id="KW-1185">Reference proteome</keyword>
<gene>
    <name evidence="1" type="ORF">POCTA_138.1.T1140003</name>
</gene>
<evidence type="ECO:0000313" key="1">
    <source>
        <dbReference type="EMBL" id="CAD8197232.1"/>
    </source>
</evidence>
<reference evidence="1" key="1">
    <citation type="submission" date="2021-01" db="EMBL/GenBank/DDBJ databases">
        <authorList>
            <consortium name="Genoscope - CEA"/>
            <person name="William W."/>
        </authorList>
    </citation>
    <scope>NUCLEOTIDE SEQUENCE</scope>
</reference>
<name>A0A8S1X7U6_PAROT</name>
<dbReference type="EMBL" id="CAJJDP010000114">
    <property type="protein sequence ID" value="CAD8197232.1"/>
    <property type="molecule type" value="Genomic_DNA"/>
</dbReference>
<dbReference type="AlphaFoldDB" id="A0A8S1X7U6"/>
<protein>
    <submittedName>
        <fullName evidence="1">Uncharacterized protein</fullName>
    </submittedName>
</protein>
<organism evidence="1 2">
    <name type="scientific">Paramecium octaurelia</name>
    <dbReference type="NCBI Taxonomy" id="43137"/>
    <lineage>
        <taxon>Eukaryota</taxon>
        <taxon>Sar</taxon>
        <taxon>Alveolata</taxon>
        <taxon>Ciliophora</taxon>
        <taxon>Intramacronucleata</taxon>
        <taxon>Oligohymenophorea</taxon>
        <taxon>Peniculida</taxon>
        <taxon>Parameciidae</taxon>
        <taxon>Paramecium</taxon>
    </lineage>
</organism>
<dbReference type="Proteomes" id="UP000683925">
    <property type="component" value="Unassembled WGS sequence"/>
</dbReference>
<proteinExistence type="predicted"/>